<evidence type="ECO:0000256" key="3">
    <source>
        <dbReference type="RuleBase" id="RU362042"/>
    </source>
</evidence>
<dbReference type="Proteomes" id="UP001595975">
    <property type="component" value="Unassembled WGS sequence"/>
</dbReference>
<dbReference type="InterPro" id="IPR019533">
    <property type="entry name" value="Peptidase_S26"/>
</dbReference>
<protein>
    <recommendedName>
        <fullName evidence="3">Signal peptidase I</fullName>
        <ecNumber evidence="3">3.4.21.89</ecNumber>
    </recommendedName>
</protein>
<keyword evidence="3" id="KW-1133">Transmembrane helix</keyword>
<dbReference type="Pfam" id="PF10502">
    <property type="entry name" value="Peptidase_S26"/>
    <property type="match status" value="1"/>
</dbReference>
<evidence type="ECO:0000313" key="6">
    <source>
        <dbReference type="Proteomes" id="UP001595975"/>
    </source>
</evidence>
<evidence type="ECO:0000256" key="2">
    <source>
        <dbReference type="ARBA" id="ARBA00009370"/>
    </source>
</evidence>
<accession>A0ABW0XB96</accession>
<comment type="caution">
    <text evidence="3">Lacks conserved residue(s) required for the propagation of feature annotation.</text>
</comment>
<comment type="caution">
    <text evidence="5">The sequence shown here is derived from an EMBL/GenBank/DDBJ whole genome shotgun (WGS) entry which is preliminary data.</text>
</comment>
<name>A0ABW0XB96_9ACTN</name>
<feature type="transmembrane region" description="Helical" evidence="3">
    <location>
        <begin position="218"/>
        <end position="241"/>
    </location>
</feature>
<comment type="similarity">
    <text evidence="2 3">Belongs to the peptidase S26 family.</text>
</comment>
<feature type="transmembrane region" description="Helical" evidence="3">
    <location>
        <begin position="28"/>
        <end position="49"/>
    </location>
</feature>
<keyword evidence="3" id="KW-0645">Protease</keyword>
<dbReference type="InterPro" id="IPR000223">
    <property type="entry name" value="Pept_S26A_signal_pept_1"/>
</dbReference>
<dbReference type="PRINTS" id="PR00727">
    <property type="entry name" value="LEADERPTASE"/>
</dbReference>
<dbReference type="PANTHER" id="PTHR43390:SF1">
    <property type="entry name" value="CHLOROPLAST PROCESSING PEPTIDASE"/>
    <property type="match status" value="1"/>
</dbReference>
<proteinExistence type="inferred from homology"/>
<dbReference type="RefSeq" id="WP_380228666.1">
    <property type="nucleotide sequence ID" value="NZ_JBHSOF010000048.1"/>
</dbReference>
<organism evidence="5 6">
    <name type="scientific">Kitasatospora misakiensis</name>
    <dbReference type="NCBI Taxonomy" id="67330"/>
    <lineage>
        <taxon>Bacteria</taxon>
        <taxon>Bacillati</taxon>
        <taxon>Actinomycetota</taxon>
        <taxon>Actinomycetes</taxon>
        <taxon>Kitasatosporales</taxon>
        <taxon>Streptomycetaceae</taxon>
        <taxon>Kitasatospora</taxon>
    </lineage>
</organism>
<dbReference type="Gene3D" id="2.10.109.10">
    <property type="entry name" value="Umud Fragment, subunit A"/>
    <property type="match status" value="1"/>
</dbReference>
<dbReference type="SUPFAM" id="SSF51306">
    <property type="entry name" value="LexA/Signal peptidase"/>
    <property type="match status" value="1"/>
</dbReference>
<reference evidence="6" key="1">
    <citation type="journal article" date="2019" name="Int. J. Syst. Evol. Microbiol.">
        <title>The Global Catalogue of Microorganisms (GCM) 10K type strain sequencing project: providing services to taxonomists for standard genome sequencing and annotation.</title>
        <authorList>
            <consortium name="The Broad Institute Genomics Platform"/>
            <consortium name="The Broad Institute Genome Sequencing Center for Infectious Disease"/>
            <person name="Wu L."/>
            <person name="Ma J."/>
        </authorList>
    </citation>
    <scope>NUCLEOTIDE SEQUENCE [LARGE SCALE GENOMIC DNA]</scope>
    <source>
        <strain evidence="6">CGMCC 4.1437</strain>
    </source>
</reference>
<keyword evidence="3 5" id="KW-0378">Hydrolase</keyword>
<evidence type="ECO:0000256" key="1">
    <source>
        <dbReference type="ARBA" id="ARBA00004401"/>
    </source>
</evidence>
<comment type="catalytic activity">
    <reaction evidence="3">
        <text>Cleavage of hydrophobic, N-terminal signal or leader sequences from secreted and periplasmic proteins.</text>
        <dbReference type="EC" id="3.4.21.89"/>
    </reaction>
</comment>
<sequence>MSGVVERATDNPPAVARRRRGPAAVAQGVLLGLGLVLLIGGFAVIAVSYRPYSIPTASMAPTLQAQDTVLARKSDGSDIGRGDVVIFRDQAWGGELMVKRVVAVDGDTVAVGEGDRRLTVNGKPVDEPYLAAGGAQGASFSVEVLPGRLFLLGDNRLGSLDSRVHLETDGGTVPTTEVQARVEATVLPLGRAGLLAGTSAFEAVGGHRPAGPGPLEPAFWASVVGAATILVTTAVGGVAGLTRRLRRTA</sequence>
<dbReference type="EMBL" id="JBHSOF010000048">
    <property type="protein sequence ID" value="MFC5666983.1"/>
    <property type="molecule type" value="Genomic_DNA"/>
</dbReference>
<comment type="subcellular location">
    <subcellularLocation>
        <location evidence="1">Cell membrane</location>
        <topology evidence="1">Single-pass type II membrane protein</topology>
    </subcellularLocation>
    <subcellularLocation>
        <location evidence="3">Membrane</location>
        <topology evidence="3">Single-pass type II membrane protein</topology>
    </subcellularLocation>
</comment>
<gene>
    <name evidence="5" type="primary">lepB</name>
    <name evidence="5" type="ORF">ACFP3U_28970</name>
</gene>
<evidence type="ECO:0000259" key="4">
    <source>
        <dbReference type="Pfam" id="PF10502"/>
    </source>
</evidence>
<keyword evidence="3" id="KW-0472">Membrane</keyword>
<dbReference type="NCBIfam" id="TIGR02227">
    <property type="entry name" value="sigpep_I_bact"/>
    <property type="match status" value="1"/>
</dbReference>
<dbReference type="PANTHER" id="PTHR43390">
    <property type="entry name" value="SIGNAL PEPTIDASE I"/>
    <property type="match status" value="1"/>
</dbReference>
<dbReference type="InterPro" id="IPR036286">
    <property type="entry name" value="LexA/Signal_pep-like_sf"/>
</dbReference>
<dbReference type="GO" id="GO:0009003">
    <property type="term" value="F:signal peptidase activity"/>
    <property type="evidence" value="ECO:0007669"/>
    <property type="project" value="UniProtKB-EC"/>
</dbReference>
<evidence type="ECO:0000313" key="5">
    <source>
        <dbReference type="EMBL" id="MFC5666983.1"/>
    </source>
</evidence>
<keyword evidence="6" id="KW-1185">Reference proteome</keyword>
<dbReference type="EC" id="3.4.21.89" evidence="3"/>
<keyword evidence="3" id="KW-0812">Transmembrane</keyword>
<feature type="domain" description="Peptidase S26" evidence="4">
    <location>
        <begin position="36"/>
        <end position="185"/>
    </location>
</feature>
<dbReference type="CDD" id="cd06530">
    <property type="entry name" value="S26_SPase_I"/>
    <property type="match status" value="1"/>
</dbReference>